<dbReference type="Proteomes" id="UP001602119">
    <property type="component" value="Unassembled WGS sequence"/>
</dbReference>
<dbReference type="RefSeq" id="WP_387347156.1">
    <property type="nucleotide sequence ID" value="NZ_JBIAXI010000034.1"/>
</dbReference>
<reference evidence="2 3" key="1">
    <citation type="submission" date="2024-10" db="EMBL/GenBank/DDBJ databases">
        <title>The Natural Products Discovery Center: Release of the First 8490 Sequenced Strains for Exploring Actinobacteria Biosynthetic Diversity.</title>
        <authorList>
            <person name="Kalkreuter E."/>
            <person name="Kautsar S.A."/>
            <person name="Yang D."/>
            <person name="Bader C.D."/>
            <person name="Teijaro C.N."/>
            <person name="Fluegel L."/>
            <person name="Davis C.M."/>
            <person name="Simpson J.R."/>
            <person name="Lauterbach L."/>
            <person name="Steele A.D."/>
            <person name="Gui C."/>
            <person name="Meng S."/>
            <person name="Li G."/>
            <person name="Viehrig K."/>
            <person name="Ye F."/>
            <person name="Su P."/>
            <person name="Kiefer A.F."/>
            <person name="Nichols A."/>
            <person name="Cepeda A.J."/>
            <person name="Yan W."/>
            <person name="Fan B."/>
            <person name="Jiang Y."/>
            <person name="Adhikari A."/>
            <person name="Zheng C.-J."/>
            <person name="Schuster L."/>
            <person name="Cowan T.M."/>
            <person name="Smanski M.J."/>
            <person name="Chevrette M.G."/>
            <person name="De Carvalho L.P.S."/>
            <person name="Shen B."/>
        </authorList>
    </citation>
    <scope>NUCLEOTIDE SEQUENCE [LARGE SCALE GENOMIC DNA]</scope>
    <source>
        <strain evidence="2 3">NPDC001281</strain>
    </source>
</reference>
<protein>
    <recommendedName>
        <fullName evidence="4">Helix-turn-helix domain-containing protein</fullName>
    </recommendedName>
</protein>
<gene>
    <name evidence="2" type="ORF">ACFY05_37700</name>
</gene>
<comment type="caution">
    <text evidence="2">The sequence shown here is derived from an EMBL/GenBank/DDBJ whole genome shotgun (WGS) entry which is preliminary data.</text>
</comment>
<accession>A0ABW6VGT3</accession>
<evidence type="ECO:0008006" key="4">
    <source>
        <dbReference type="Google" id="ProtNLM"/>
    </source>
</evidence>
<feature type="compositionally biased region" description="Low complexity" evidence="1">
    <location>
        <begin position="138"/>
        <end position="155"/>
    </location>
</feature>
<evidence type="ECO:0000256" key="1">
    <source>
        <dbReference type="SAM" id="MobiDB-lite"/>
    </source>
</evidence>
<proteinExistence type="predicted"/>
<evidence type="ECO:0000313" key="3">
    <source>
        <dbReference type="Proteomes" id="UP001602119"/>
    </source>
</evidence>
<keyword evidence="3" id="KW-1185">Reference proteome</keyword>
<sequence>MTHAHAVPDTGAARAVQEEAAEELAPLIGRRAALRACGVPQATWYRKNRKSPAPVRPMTPRKVHPAALSAAERDHVRGVLNERFADAAPATAYFTLLDEGTYLASQSTMYRILRTHGEVGRDRRRQATHPLWPSWLNPSAPRAPATPSRPSRSDA</sequence>
<evidence type="ECO:0000313" key="2">
    <source>
        <dbReference type="EMBL" id="MFF4778574.1"/>
    </source>
</evidence>
<name>A0ABW6VGT3_MICFU</name>
<feature type="region of interest" description="Disordered" evidence="1">
    <location>
        <begin position="119"/>
        <end position="155"/>
    </location>
</feature>
<dbReference type="EMBL" id="JBIAXI010000034">
    <property type="protein sequence ID" value="MFF4778574.1"/>
    <property type="molecule type" value="Genomic_DNA"/>
</dbReference>
<organism evidence="2 3">
    <name type="scientific">Microtetraspora fusca</name>
    <dbReference type="NCBI Taxonomy" id="1997"/>
    <lineage>
        <taxon>Bacteria</taxon>
        <taxon>Bacillati</taxon>
        <taxon>Actinomycetota</taxon>
        <taxon>Actinomycetes</taxon>
        <taxon>Streptosporangiales</taxon>
        <taxon>Streptosporangiaceae</taxon>
        <taxon>Microtetraspora</taxon>
    </lineage>
</organism>